<dbReference type="PANTHER" id="PTHR45969:SF69">
    <property type="entry name" value="FINGER DOMAIN PROTEIN, PUTATIVE (AFU_ORTHOLOGUE AFUA_3G12190)-RELATED"/>
    <property type="match status" value="1"/>
</dbReference>
<dbReference type="EMBL" id="KV722382">
    <property type="protein sequence ID" value="OCH91593.1"/>
    <property type="molecule type" value="Genomic_DNA"/>
</dbReference>
<evidence type="ECO:0000256" key="5">
    <source>
        <dbReference type="SAM" id="MobiDB-lite"/>
    </source>
</evidence>
<dbReference type="InterPro" id="IPR013083">
    <property type="entry name" value="Znf_RING/FYVE/PHD"/>
</dbReference>
<protein>
    <recommendedName>
        <fullName evidence="6">RING-type domain-containing protein</fullName>
    </recommendedName>
</protein>
<name>A0A8E2AV57_9APHY</name>
<keyword evidence="2 4" id="KW-0863">Zinc-finger</keyword>
<accession>A0A8E2AV57</accession>
<evidence type="ECO:0000313" key="8">
    <source>
        <dbReference type="Proteomes" id="UP000250043"/>
    </source>
</evidence>
<dbReference type="SMART" id="SM00184">
    <property type="entry name" value="RING"/>
    <property type="match status" value="2"/>
</dbReference>
<evidence type="ECO:0000256" key="2">
    <source>
        <dbReference type="ARBA" id="ARBA00022771"/>
    </source>
</evidence>
<feature type="compositionally biased region" description="Pro residues" evidence="5">
    <location>
        <begin position="452"/>
        <end position="467"/>
    </location>
</feature>
<proteinExistence type="predicted"/>
<dbReference type="Pfam" id="PF13639">
    <property type="entry name" value="zf-RING_2"/>
    <property type="match status" value="1"/>
</dbReference>
<evidence type="ECO:0000313" key="7">
    <source>
        <dbReference type="EMBL" id="OCH91593.1"/>
    </source>
</evidence>
<dbReference type="OrthoDB" id="8062037at2759"/>
<feature type="compositionally biased region" description="Low complexity" evidence="5">
    <location>
        <begin position="392"/>
        <end position="416"/>
    </location>
</feature>
<dbReference type="AlphaFoldDB" id="A0A8E2AV57"/>
<dbReference type="Proteomes" id="UP000250043">
    <property type="component" value="Unassembled WGS sequence"/>
</dbReference>
<dbReference type="SUPFAM" id="SSF57850">
    <property type="entry name" value="RING/U-box"/>
    <property type="match status" value="1"/>
</dbReference>
<feature type="compositionally biased region" description="Low complexity" evidence="5">
    <location>
        <begin position="437"/>
        <end position="451"/>
    </location>
</feature>
<evidence type="ECO:0000259" key="6">
    <source>
        <dbReference type="PROSITE" id="PS50089"/>
    </source>
</evidence>
<feature type="compositionally biased region" description="Polar residues" evidence="5">
    <location>
        <begin position="221"/>
        <end position="254"/>
    </location>
</feature>
<dbReference type="CDD" id="cd16448">
    <property type="entry name" value="RING-H2"/>
    <property type="match status" value="1"/>
</dbReference>
<dbReference type="GO" id="GO:0008270">
    <property type="term" value="F:zinc ion binding"/>
    <property type="evidence" value="ECO:0007669"/>
    <property type="project" value="UniProtKB-KW"/>
</dbReference>
<gene>
    <name evidence="7" type="ORF">OBBRIDRAFT_792071</name>
</gene>
<evidence type="ECO:0000256" key="3">
    <source>
        <dbReference type="ARBA" id="ARBA00022833"/>
    </source>
</evidence>
<organism evidence="7 8">
    <name type="scientific">Obba rivulosa</name>
    <dbReference type="NCBI Taxonomy" id="1052685"/>
    <lineage>
        <taxon>Eukaryota</taxon>
        <taxon>Fungi</taxon>
        <taxon>Dikarya</taxon>
        <taxon>Basidiomycota</taxon>
        <taxon>Agaricomycotina</taxon>
        <taxon>Agaricomycetes</taxon>
        <taxon>Polyporales</taxon>
        <taxon>Gelatoporiaceae</taxon>
        <taxon>Obba</taxon>
    </lineage>
</organism>
<sequence length="623" mass="66785">MKCVRQTVSACTLLSPTMRIQVIVTTCPVTHGKLLPTRQTNRRPLGMAPCRADRHPHLTGCDQPQPQPQGQTNQSHPHPHPPHTPGIPLFNFTFHLPVVPGPGPVNHAGQDGNTEQNAAGNPPQGIPDFAQFLQQLMGGEGGPAMFPFGFHLPSFMHEEERDDPERATRLVNGLEIVPAGLVKRMERVGGSGTSVGEAPVCAICWESLLDPPGSDDAPADQTESQASSEASMNLDESSAVPTNQPDSVGSSSEPNAVQDDRIVVLPCSHVFHASCLLPWFSKPHRTTCPSCRFDIDPDSLTYVPRPRRSRRAAAGQAPTGPQRQTTQAETGTQASPQPVPGFPLGGAPGGAPDAGPGQDQNRAHRPPLSPFVALDFSMFIPVGPIPPPPMPHGQAQAQPQPQARGQPQQPRAGPMPQFMRLDEQSTRALFDRIFGSGPQPQGQPAGAAPGAAVPPPARPMTAPPSPRPAGTDAAPPSRPTGTDNTAPPQPGARREKRRWSLPAAPGPTLRQRIERREREMGLRCSDPTCGLGPSDEDPAPVVDESALRQIHIRPLKGHGEGDRVCEHSFHPACLVRAERVAGWSPEDKKRNENEDEVEVSCPVCRAIGYISREDWEEGARALV</sequence>
<dbReference type="InterPro" id="IPR001841">
    <property type="entry name" value="Znf_RING"/>
</dbReference>
<dbReference type="GO" id="GO:0061630">
    <property type="term" value="F:ubiquitin protein ligase activity"/>
    <property type="evidence" value="ECO:0007669"/>
    <property type="project" value="TreeGrafter"/>
</dbReference>
<feature type="compositionally biased region" description="Polar residues" evidence="5">
    <location>
        <begin position="319"/>
        <end position="336"/>
    </location>
</feature>
<dbReference type="PANTHER" id="PTHR45969">
    <property type="entry name" value="RING ZINC FINGER PROTEIN-RELATED"/>
    <property type="match status" value="1"/>
</dbReference>
<feature type="domain" description="RING-type" evidence="6">
    <location>
        <begin position="201"/>
        <end position="292"/>
    </location>
</feature>
<feature type="region of interest" description="Disordered" evidence="5">
    <location>
        <begin position="382"/>
        <end position="416"/>
    </location>
</feature>
<feature type="region of interest" description="Disordered" evidence="5">
    <location>
        <begin position="433"/>
        <end position="510"/>
    </location>
</feature>
<evidence type="ECO:0000256" key="4">
    <source>
        <dbReference type="PROSITE-ProRule" id="PRU00175"/>
    </source>
</evidence>
<keyword evidence="8" id="KW-1185">Reference proteome</keyword>
<feature type="region of interest" description="Disordered" evidence="5">
    <location>
        <begin position="300"/>
        <end position="368"/>
    </location>
</feature>
<evidence type="ECO:0000256" key="1">
    <source>
        <dbReference type="ARBA" id="ARBA00022723"/>
    </source>
</evidence>
<feature type="region of interest" description="Disordered" evidence="5">
    <location>
        <begin position="35"/>
        <end position="125"/>
    </location>
</feature>
<reference evidence="7 8" key="1">
    <citation type="submission" date="2016-07" db="EMBL/GenBank/DDBJ databases">
        <title>Draft genome of the white-rot fungus Obba rivulosa 3A-2.</title>
        <authorList>
            <consortium name="DOE Joint Genome Institute"/>
            <person name="Miettinen O."/>
            <person name="Riley R."/>
            <person name="Acob R."/>
            <person name="Barry K."/>
            <person name="Cullen D."/>
            <person name="De Vries R."/>
            <person name="Hainaut M."/>
            <person name="Hatakka A."/>
            <person name="Henrissat B."/>
            <person name="Hilden K."/>
            <person name="Kuo R."/>
            <person name="Labutti K."/>
            <person name="Lipzen A."/>
            <person name="Makela M.R."/>
            <person name="Sandor L."/>
            <person name="Spatafora J.W."/>
            <person name="Grigoriev I.V."/>
            <person name="Hibbett D.S."/>
        </authorList>
    </citation>
    <scope>NUCLEOTIDE SEQUENCE [LARGE SCALE GENOMIC DNA]</scope>
    <source>
        <strain evidence="7 8">3A-2</strain>
    </source>
</reference>
<dbReference type="Gene3D" id="3.30.40.10">
    <property type="entry name" value="Zinc/RING finger domain, C3HC4 (zinc finger)"/>
    <property type="match status" value="1"/>
</dbReference>
<keyword evidence="3" id="KW-0862">Zinc</keyword>
<feature type="region of interest" description="Disordered" evidence="5">
    <location>
        <begin position="212"/>
        <end position="254"/>
    </location>
</feature>
<dbReference type="GO" id="GO:0016567">
    <property type="term" value="P:protein ubiquitination"/>
    <property type="evidence" value="ECO:0007669"/>
    <property type="project" value="TreeGrafter"/>
</dbReference>
<keyword evidence="1" id="KW-0479">Metal-binding</keyword>
<dbReference type="PROSITE" id="PS50089">
    <property type="entry name" value="ZF_RING_2"/>
    <property type="match status" value="1"/>
</dbReference>